<evidence type="ECO:0000256" key="1">
    <source>
        <dbReference type="SAM" id="Coils"/>
    </source>
</evidence>
<dbReference type="STRING" id="464.Lgor_3056"/>
<evidence type="ECO:0000313" key="3">
    <source>
        <dbReference type="EMBL" id="SIR83186.1"/>
    </source>
</evidence>
<name>A0A377GFK4_9GAMM</name>
<keyword evidence="5" id="KW-1185">Reference proteome</keyword>
<feature type="transmembrane region" description="Helical" evidence="2">
    <location>
        <begin position="545"/>
        <end position="567"/>
    </location>
</feature>
<dbReference type="EMBL" id="FTNL01000028">
    <property type="protein sequence ID" value="SIR83186.1"/>
    <property type="molecule type" value="Genomic_DNA"/>
</dbReference>
<reference evidence="3 5" key="1">
    <citation type="submission" date="2017-01" db="EMBL/GenBank/DDBJ databases">
        <authorList>
            <person name="Varghese N."/>
            <person name="Submissions S."/>
        </authorList>
    </citation>
    <scope>NUCLEOTIDE SEQUENCE [LARGE SCALE GENOMIC DNA]</scope>
    <source>
        <strain evidence="3 5">ATCC 33342</strain>
    </source>
</reference>
<reference evidence="4 6" key="2">
    <citation type="submission" date="2018-06" db="EMBL/GenBank/DDBJ databases">
        <authorList>
            <consortium name="Pathogen Informatics"/>
            <person name="Doyle S."/>
        </authorList>
    </citation>
    <scope>NUCLEOTIDE SEQUENCE [LARGE SCALE GENOMIC DNA]</scope>
    <source>
        <strain evidence="4 6">NCTC11401</strain>
    </source>
</reference>
<feature type="transmembrane region" description="Helical" evidence="2">
    <location>
        <begin position="420"/>
        <end position="441"/>
    </location>
</feature>
<dbReference type="EMBL" id="UGGV01000001">
    <property type="protein sequence ID" value="STO23353.1"/>
    <property type="molecule type" value="Genomic_DNA"/>
</dbReference>
<feature type="transmembrane region" description="Helical" evidence="2">
    <location>
        <begin position="517"/>
        <end position="539"/>
    </location>
</feature>
<dbReference type="OrthoDB" id="5648334at2"/>
<organism evidence="4 6">
    <name type="scientific">Fluoribacter gormanii</name>
    <dbReference type="NCBI Taxonomy" id="464"/>
    <lineage>
        <taxon>Bacteria</taxon>
        <taxon>Pseudomonadati</taxon>
        <taxon>Pseudomonadota</taxon>
        <taxon>Gammaproteobacteria</taxon>
        <taxon>Legionellales</taxon>
        <taxon>Legionellaceae</taxon>
        <taxon>Fluoribacter</taxon>
    </lineage>
</organism>
<protein>
    <submittedName>
        <fullName evidence="4">Uncharacterized protein</fullName>
    </submittedName>
</protein>
<keyword evidence="1" id="KW-0175">Coiled coil</keyword>
<feature type="transmembrane region" description="Helical" evidence="2">
    <location>
        <begin position="634"/>
        <end position="655"/>
    </location>
</feature>
<gene>
    <name evidence="4" type="ORF">NCTC11401_00144</name>
    <name evidence="3" type="ORF">SAMN05421777_1283</name>
</gene>
<evidence type="ECO:0000313" key="5">
    <source>
        <dbReference type="Proteomes" id="UP000186808"/>
    </source>
</evidence>
<evidence type="ECO:0000256" key="2">
    <source>
        <dbReference type="SAM" id="Phobius"/>
    </source>
</evidence>
<dbReference type="Proteomes" id="UP000186808">
    <property type="component" value="Unassembled WGS sequence"/>
</dbReference>
<keyword evidence="2" id="KW-1133">Transmembrane helix</keyword>
<evidence type="ECO:0000313" key="4">
    <source>
        <dbReference type="EMBL" id="STO23353.1"/>
    </source>
</evidence>
<evidence type="ECO:0000313" key="6">
    <source>
        <dbReference type="Proteomes" id="UP000254374"/>
    </source>
</evidence>
<accession>A0A377GFK4</accession>
<keyword evidence="2" id="KW-0812">Transmembrane</keyword>
<keyword evidence="2" id="KW-0472">Membrane</keyword>
<dbReference type="Proteomes" id="UP000254374">
    <property type="component" value="Unassembled WGS sequence"/>
</dbReference>
<feature type="coiled-coil region" evidence="1">
    <location>
        <begin position="447"/>
        <end position="509"/>
    </location>
</feature>
<dbReference type="RefSeq" id="WP_058469366.1">
    <property type="nucleotide sequence ID" value="NZ_CAAAIX010000029.1"/>
</dbReference>
<sequence>MATSSAILQSFLRDTLKEKRELADLSFEELLAYNRAECGLIEINFLPGKFADIALFTGSNNAIFLYGDTLYYADKKGPIRKLEQPQKPKKPVAPSDLKLKKERGDAEYSEYIKKLIKYREEYKQYIIYKNKYDGLKQSCSETYKRASGEELEWIRSLTGRAFTEHRSDDFLPSLNFYLGMLAKTDAVMFDYMDDDKKEELAFNLKITLLLLLAQQTHEIEYQKTENVKTYNQHIKRCSDLLKILDSEYRKRVGQFLLQAQQELSDAQPVKYLGIPVGQLLGQGIVDLSGGTTKTIKEYMGKLNEKRLSWVWDSAFLKTVIGLVPEDRFYAGQAAEAIKAPDPYTGTLSWTLYYARFALNLFLLLKHTIKHPWMSDEEAKTPWKERFLTQWSQRKFTLLNDFIWGTANLVCFFWLNGKGALGAAGDVVTIVLLAFDIAMAVWDFEEQRIKHNKAMKQYDEDIEQLEKRLAALQALEKQMQQLSEYEKQEKRQVEIQLRVLRKERARCERDWQLDKISLINNIVYAVVLMLAFVVLTMPFMPIGAPVLASMAIAGAVLCFAFTVINNAVKGGIELYKTYKTRQEQIEQAAALTKDFKENFDKLSEKQRRLLFLEIKQCQAETDYQKQMLSYQTASLVRSIIIDALVPLVVFASLVFVPLGIGVPLLIAAVALAVATHYLVEALFKPEEKKTTQRYELALMSELPDDNPKMALAGTIYLSNKGNYIVRDPNGTVRKGSLDATIDLSNLEDRLDDLTLKNTILDCTSKRGHTTMEFDQQEYDSFCDTLFSKPKVAKGFFDRKERSAGEETESLLRHEAGFSNLCVWE</sequence>
<dbReference type="AlphaFoldDB" id="A0A377GFK4"/>
<feature type="transmembrane region" description="Helical" evidence="2">
    <location>
        <begin position="661"/>
        <end position="682"/>
    </location>
</feature>
<proteinExistence type="predicted"/>